<evidence type="ECO:0000256" key="2">
    <source>
        <dbReference type="ARBA" id="ARBA00022692"/>
    </source>
</evidence>
<evidence type="ECO:0000256" key="5">
    <source>
        <dbReference type="SAM" id="Phobius"/>
    </source>
</evidence>
<sequence>MSDADKRKLLSVLSHGAIFLSATFLSVGLPIAILFLSEDPVVKGNARESLNFHLNLYLYGIIFGLLTLVLIGFPLLFILLAISWILPIMAIVKVLSDPTLIYRYPFIFRLV</sequence>
<keyword evidence="3 5" id="KW-1133">Transmembrane helix</keyword>
<feature type="transmembrane region" description="Helical" evidence="5">
    <location>
        <begin position="56"/>
        <end position="86"/>
    </location>
</feature>
<dbReference type="Pfam" id="PF09685">
    <property type="entry name" value="MamF_MmsF"/>
    <property type="match status" value="1"/>
</dbReference>
<evidence type="ECO:0000313" key="7">
    <source>
        <dbReference type="Proteomes" id="UP000664844"/>
    </source>
</evidence>
<organism evidence="6 7">
    <name type="scientific">Phormidium pseudopriestleyi FRX01</name>
    <dbReference type="NCBI Taxonomy" id="1759528"/>
    <lineage>
        <taxon>Bacteria</taxon>
        <taxon>Bacillati</taxon>
        <taxon>Cyanobacteriota</taxon>
        <taxon>Cyanophyceae</taxon>
        <taxon>Oscillatoriophycideae</taxon>
        <taxon>Oscillatoriales</taxon>
        <taxon>Oscillatoriaceae</taxon>
        <taxon>Phormidium</taxon>
    </lineage>
</organism>
<name>A0ABS3FVQ8_9CYAN</name>
<keyword evidence="4 5" id="KW-0472">Membrane</keyword>
<reference evidence="6 7" key="1">
    <citation type="submission" date="2021-03" db="EMBL/GenBank/DDBJ databases">
        <title>Metabolic Capacity of the Antarctic Cyanobacterium Phormidium pseudopriestleyi that Sustains Oxygenic Photosynthesis in the Presence of Hydrogen Sulfide.</title>
        <authorList>
            <person name="Lumian J.E."/>
            <person name="Jungblut A.D."/>
            <person name="Dillon M.L."/>
            <person name="Hawes I."/>
            <person name="Doran P.T."/>
            <person name="Mackey T.J."/>
            <person name="Dick G.J."/>
            <person name="Grettenberger C.L."/>
            <person name="Sumner D.Y."/>
        </authorList>
    </citation>
    <scope>NUCLEOTIDE SEQUENCE [LARGE SCALE GENOMIC DNA]</scope>
    <source>
        <strain evidence="6 7">FRX01</strain>
    </source>
</reference>
<proteinExistence type="predicted"/>
<dbReference type="Proteomes" id="UP000664844">
    <property type="component" value="Unassembled WGS sequence"/>
</dbReference>
<comment type="subcellular location">
    <subcellularLocation>
        <location evidence="1">Membrane</location>
        <topology evidence="1">Multi-pass membrane protein</topology>
    </subcellularLocation>
</comment>
<comment type="caution">
    <text evidence="6">The sequence shown here is derived from an EMBL/GenBank/DDBJ whole genome shotgun (WGS) entry which is preliminary data.</text>
</comment>
<evidence type="ECO:0000256" key="3">
    <source>
        <dbReference type="ARBA" id="ARBA00022989"/>
    </source>
</evidence>
<protein>
    <submittedName>
        <fullName evidence="6">DUF4870 domain-containing protein</fullName>
    </submittedName>
</protein>
<gene>
    <name evidence="6" type="ORF">J0895_15325</name>
</gene>
<evidence type="ECO:0000313" key="6">
    <source>
        <dbReference type="EMBL" id="MBO0350442.1"/>
    </source>
</evidence>
<evidence type="ECO:0000256" key="1">
    <source>
        <dbReference type="ARBA" id="ARBA00004141"/>
    </source>
</evidence>
<dbReference type="EMBL" id="JAFLQW010000408">
    <property type="protein sequence ID" value="MBO0350442.1"/>
    <property type="molecule type" value="Genomic_DNA"/>
</dbReference>
<accession>A0ABS3FVQ8</accession>
<feature type="transmembrane region" description="Helical" evidence="5">
    <location>
        <begin position="12"/>
        <end position="36"/>
    </location>
</feature>
<evidence type="ECO:0000256" key="4">
    <source>
        <dbReference type="ARBA" id="ARBA00023136"/>
    </source>
</evidence>
<keyword evidence="7" id="KW-1185">Reference proteome</keyword>
<dbReference type="RefSeq" id="WP_207088919.1">
    <property type="nucleotide sequence ID" value="NZ_JAFLQW010000408.1"/>
</dbReference>
<dbReference type="InterPro" id="IPR019109">
    <property type="entry name" value="MamF_MmsF"/>
</dbReference>
<keyword evidence="2 5" id="KW-0812">Transmembrane</keyword>